<dbReference type="PROSITE" id="PS50885">
    <property type="entry name" value="HAMP"/>
    <property type="match status" value="1"/>
</dbReference>
<keyword evidence="6" id="KW-0812">Transmembrane</keyword>
<evidence type="ECO:0000256" key="9">
    <source>
        <dbReference type="ARBA" id="ARBA00023012"/>
    </source>
</evidence>
<dbReference type="Pfam" id="PF02518">
    <property type="entry name" value="HATPase_c"/>
    <property type="match status" value="1"/>
</dbReference>
<keyword evidence="9" id="KW-0902">Two-component regulatory system</keyword>
<dbReference type="GO" id="GO:0005886">
    <property type="term" value="C:plasma membrane"/>
    <property type="evidence" value="ECO:0007669"/>
    <property type="project" value="TreeGrafter"/>
</dbReference>
<reference evidence="13" key="1">
    <citation type="submission" date="2016-04" db="EMBL/GenBank/DDBJ databases">
        <authorList>
            <person name="Evans L.H."/>
            <person name="Alamgir A."/>
            <person name="Owens N."/>
            <person name="Weber N.D."/>
            <person name="Virtaneva K."/>
            <person name="Barbian K."/>
            <person name="Babar A."/>
            <person name="Rosenke K."/>
        </authorList>
    </citation>
    <scope>NUCLEOTIDE SEQUENCE</scope>
    <source>
        <strain evidence="13">86</strain>
    </source>
</reference>
<dbReference type="InterPro" id="IPR050428">
    <property type="entry name" value="TCS_sensor_his_kinase"/>
</dbReference>
<dbReference type="InterPro" id="IPR005467">
    <property type="entry name" value="His_kinase_dom"/>
</dbReference>
<accession>A0A212IUX4</accession>
<keyword evidence="10" id="KW-0472">Membrane</keyword>
<dbReference type="GO" id="GO:0000155">
    <property type="term" value="F:phosphorelay sensor kinase activity"/>
    <property type="evidence" value="ECO:0007669"/>
    <property type="project" value="InterPro"/>
</dbReference>
<keyword evidence="4" id="KW-0597">Phosphoprotein</keyword>
<sequence>MSSGEAGLRRLRDLLATSSFRQAAAMTVVFVVAVSAMILRTHHVIDGILDAHVAELVARDVERQSSSAHFASAAAFADALRETPPMPVRRVAVSDAEGRVLYGDPEFDRAVSRVCGGCGGFRAAADAAEYVGRRVGLADGGHYTIAYDIRPMLAQLRVLPSIADATLIGIGLLSLALCIHFSRINLRRVERISRTLARFAAGDAAARAPADGRDEFARLGAEINRALDRVNRLAEEVKDSSGRVAHELRTPLTRLQNRLISAADRARGCLRKELLFSIEDIGKVQSLFRAVMRIGEIETGCCAHHFAEIDAAELLGDLADTYLPLAERRACDLDVEVAPGCVLFGDRDLLFQAVANLLDNAFKYAPAGAPIRLVAAPAEGASEIAVIDRGPGIPAAARHLAVQRFRRLDNAANLPGSGLGLPLAAAIAELHRGALVLGDAAPGLAATLRIARDG</sequence>
<dbReference type="PANTHER" id="PTHR45436:SF8">
    <property type="entry name" value="HISTIDINE KINASE"/>
    <property type="match status" value="1"/>
</dbReference>
<protein>
    <recommendedName>
        <fullName evidence="3">histidine kinase</fullName>
        <ecNumber evidence="3">2.7.13.3</ecNumber>
    </recommendedName>
</protein>
<dbReference type="InterPro" id="IPR003594">
    <property type="entry name" value="HATPase_dom"/>
</dbReference>
<proteinExistence type="predicted"/>
<dbReference type="SUPFAM" id="SSF55874">
    <property type="entry name" value="ATPase domain of HSP90 chaperone/DNA topoisomerase II/histidine kinase"/>
    <property type="match status" value="1"/>
</dbReference>
<dbReference type="PANTHER" id="PTHR45436">
    <property type="entry name" value="SENSOR HISTIDINE KINASE YKOH"/>
    <property type="match status" value="1"/>
</dbReference>
<dbReference type="InterPro" id="IPR036097">
    <property type="entry name" value="HisK_dim/P_sf"/>
</dbReference>
<dbReference type="AlphaFoldDB" id="A0A212IUX4"/>
<keyword evidence="8" id="KW-1133">Transmembrane helix</keyword>
<organism evidence="13">
    <name type="scientific">uncultured Alphaproteobacteria bacterium</name>
    <dbReference type="NCBI Taxonomy" id="91750"/>
    <lineage>
        <taxon>Bacteria</taxon>
        <taxon>Pseudomonadati</taxon>
        <taxon>Pseudomonadota</taxon>
        <taxon>Alphaproteobacteria</taxon>
        <taxon>environmental samples</taxon>
    </lineage>
</organism>
<evidence type="ECO:0000256" key="3">
    <source>
        <dbReference type="ARBA" id="ARBA00012438"/>
    </source>
</evidence>
<evidence type="ECO:0000256" key="4">
    <source>
        <dbReference type="ARBA" id="ARBA00022553"/>
    </source>
</evidence>
<comment type="subcellular location">
    <subcellularLocation>
        <location evidence="2">Membrane</location>
    </subcellularLocation>
</comment>
<keyword evidence="5" id="KW-0808">Transferase</keyword>
<gene>
    <name evidence="13" type="ORF">KL86APRO_10035</name>
</gene>
<dbReference type="SUPFAM" id="SSF47384">
    <property type="entry name" value="Homodimeric domain of signal transducing histidine kinase"/>
    <property type="match status" value="1"/>
</dbReference>
<dbReference type="PRINTS" id="PR00344">
    <property type="entry name" value="BCTRLSENSOR"/>
</dbReference>
<evidence type="ECO:0000256" key="6">
    <source>
        <dbReference type="ARBA" id="ARBA00022692"/>
    </source>
</evidence>
<keyword evidence="7 13" id="KW-0418">Kinase</keyword>
<dbReference type="SMART" id="SM00304">
    <property type="entry name" value="HAMP"/>
    <property type="match status" value="1"/>
</dbReference>
<name>A0A212IUX4_9PROT</name>
<evidence type="ECO:0000256" key="7">
    <source>
        <dbReference type="ARBA" id="ARBA00022777"/>
    </source>
</evidence>
<dbReference type="InterPro" id="IPR003660">
    <property type="entry name" value="HAMP_dom"/>
</dbReference>
<feature type="domain" description="Histidine kinase" evidence="11">
    <location>
        <begin position="243"/>
        <end position="454"/>
    </location>
</feature>
<evidence type="ECO:0000259" key="12">
    <source>
        <dbReference type="PROSITE" id="PS50885"/>
    </source>
</evidence>
<evidence type="ECO:0000256" key="2">
    <source>
        <dbReference type="ARBA" id="ARBA00004370"/>
    </source>
</evidence>
<dbReference type="EMBL" id="FLUO01000001">
    <property type="protein sequence ID" value="SBV90715.1"/>
    <property type="molecule type" value="Genomic_DNA"/>
</dbReference>
<dbReference type="InterPro" id="IPR036890">
    <property type="entry name" value="HATPase_C_sf"/>
</dbReference>
<dbReference type="Pfam" id="PF00672">
    <property type="entry name" value="HAMP"/>
    <property type="match status" value="1"/>
</dbReference>
<evidence type="ECO:0000259" key="11">
    <source>
        <dbReference type="PROSITE" id="PS50109"/>
    </source>
</evidence>
<dbReference type="Gene3D" id="3.30.565.10">
    <property type="entry name" value="Histidine kinase-like ATPase, C-terminal domain"/>
    <property type="match status" value="1"/>
</dbReference>
<evidence type="ECO:0000256" key="10">
    <source>
        <dbReference type="ARBA" id="ARBA00023136"/>
    </source>
</evidence>
<dbReference type="EC" id="2.7.13.3" evidence="3"/>
<evidence type="ECO:0000313" key="13">
    <source>
        <dbReference type="EMBL" id="SBV90715.1"/>
    </source>
</evidence>
<dbReference type="Gene3D" id="1.10.287.130">
    <property type="match status" value="1"/>
</dbReference>
<dbReference type="InterPro" id="IPR004358">
    <property type="entry name" value="Sig_transdc_His_kin-like_C"/>
</dbReference>
<dbReference type="SMART" id="SM00387">
    <property type="entry name" value="HATPase_c"/>
    <property type="match status" value="1"/>
</dbReference>
<evidence type="ECO:0000256" key="5">
    <source>
        <dbReference type="ARBA" id="ARBA00022679"/>
    </source>
</evidence>
<evidence type="ECO:0000256" key="8">
    <source>
        <dbReference type="ARBA" id="ARBA00022989"/>
    </source>
</evidence>
<dbReference type="PROSITE" id="PS50109">
    <property type="entry name" value="HIS_KIN"/>
    <property type="match status" value="1"/>
</dbReference>
<feature type="domain" description="HAMP" evidence="12">
    <location>
        <begin position="183"/>
        <end position="235"/>
    </location>
</feature>
<comment type="catalytic activity">
    <reaction evidence="1">
        <text>ATP + protein L-histidine = ADP + protein N-phospho-L-histidine.</text>
        <dbReference type="EC" id="2.7.13.3"/>
    </reaction>
</comment>
<evidence type="ECO:0000256" key="1">
    <source>
        <dbReference type="ARBA" id="ARBA00000085"/>
    </source>
</evidence>